<dbReference type="AlphaFoldDB" id="A0A1S0TT50"/>
<protein>
    <submittedName>
        <fullName evidence="1">Uncharacterized protein</fullName>
    </submittedName>
</protein>
<gene>
    <name evidence="1" type="ORF">LOAG_09053</name>
</gene>
<accession>A0A1S0TT50</accession>
<dbReference type="InParanoid" id="A0A1S0TT50"/>
<evidence type="ECO:0000313" key="1">
    <source>
        <dbReference type="EMBL" id="EFO19442.1"/>
    </source>
</evidence>
<reference evidence="1" key="1">
    <citation type="submission" date="2012-04" db="EMBL/GenBank/DDBJ databases">
        <title>The Genome Sequence of Loa loa.</title>
        <authorList>
            <consortium name="The Broad Institute Genome Sequencing Platform"/>
            <consortium name="Broad Institute Genome Sequencing Center for Infectious Disease"/>
            <person name="Nutman T.B."/>
            <person name="Fink D.L."/>
            <person name="Russ C."/>
            <person name="Young S."/>
            <person name="Zeng Q."/>
            <person name="Gargeya S."/>
            <person name="Alvarado L."/>
            <person name="Berlin A."/>
            <person name="Chapman S.B."/>
            <person name="Chen Z."/>
            <person name="Freedman E."/>
            <person name="Gellesch M."/>
            <person name="Goldberg J."/>
            <person name="Griggs A."/>
            <person name="Gujja S."/>
            <person name="Heilman E.R."/>
            <person name="Heiman D."/>
            <person name="Howarth C."/>
            <person name="Mehta T."/>
            <person name="Neiman D."/>
            <person name="Pearson M."/>
            <person name="Roberts A."/>
            <person name="Saif S."/>
            <person name="Shea T."/>
            <person name="Shenoy N."/>
            <person name="Sisk P."/>
            <person name="Stolte C."/>
            <person name="Sykes S."/>
            <person name="White J."/>
            <person name="Yandava C."/>
            <person name="Haas B."/>
            <person name="Henn M.R."/>
            <person name="Nusbaum C."/>
            <person name="Birren B."/>
        </authorList>
    </citation>
    <scope>NUCLEOTIDE SEQUENCE [LARGE SCALE GENOMIC DNA]</scope>
</reference>
<proteinExistence type="predicted"/>
<dbReference type="RefSeq" id="XP_003144630.1">
    <property type="nucleotide sequence ID" value="XM_003144582.1"/>
</dbReference>
<dbReference type="KEGG" id="loa:LOAG_09053"/>
<name>A0A1S0TT50_LOALO</name>
<organism evidence="1">
    <name type="scientific">Loa loa</name>
    <name type="common">Eye worm</name>
    <name type="synonym">Filaria loa</name>
    <dbReference type="NCBI Taxonomy" id="7209"/>
    <lineage>
        <taxon>Eukaryota</taxon>
        <taxon>Metazoa</taxon>
        <taxon>Ecdysozoa</taxon>
        <taxon>Nematoda</taxon>
        <taxon>Chromadorea</taxon>
        <taxon>Rhabditida</taxon>
        <taxon>Spirurina</taxon>
        <taxon>Spiruromorpha</taxon>
        <taxon>Filarioidea</taxon>
        <taxon>Onchocercidae</taxon>
        <taxon>Loa</taxon>
    </lineage>
</organism>
<dbReference type="GeneID" id="9946483"/>
<dbReference type="CTD" id="9946483"/>
<dbReference type="EMBL" id="JH712142">
    <property type="protein sequence ID" value="EFO19442.1"/>
    <property type="molecule type" value="Genomic_DNA"/>
</dbReference>
<sequence>MSSEQTGLEKSVPRARLFVDRVPYKLAFQIEAFTMWMQREHGYHVQNFVSYNISIDACSACFELTISSKNSSNFQELSALSINPHHGIDHLDPPPPSNMN</sequence>